<dbReference type="EMBL" id="CP158374">
    <property type="protein sequence ID" value="XBX81473.1"/>
    <property type="molecule type" value="Genomic_DNA"/>
</dbReference>
<dbReference type="InterPro" id="IPR006748">
    <property type="entry name" value="NH2Glyco/OHUrea_AB-resist_kin"/>
</dbReference>
<protein>
    <submittedName>
        <fullName evidence="1">Aminoglycoside phosphotransferase family protein</fullName>
    </submittedName>
</protein>
<dbReference type="InterPro" id="IPR011009">
    <property type="entry name" value="Kinase-like_dom_sf"/>
</dbReference>
<name>A0AAU7W448_9MICO</name>
<dbReference type="SUPFAM" id="SSF56112">
    <property type="entry name" value="Protein kinase-like (PK-like)"/>
    <property type="match status" value="1"/>
</dbReference>
<evidence type="ECO:0000313" key="1">
    <source>
        <dbReference type="EMBL" id="XBX81473.1"/>
    </source>
</evidence>
<reference evidence="1" key="1">
    <citation type="submission" date="2024-05" db="EMBL/GenBank/DDBJ databases">
        <authorList>
            <person name="Yu L."/>
        </authorList>
    </citation>
    <scope>NUCLEOTIDE SEQUENCE</scope>
    <source>
        <strain evidence="1">G08B096</strain>
    </source>
</reference>
<dbReference type="Pfam" id="PF04655">
    <property type="entry name" value="APH_6_hur"/>
    <property type="match status" value="1"/>
</dbReference>
<dbReference type="AlphaFoldDB" id="A0AAU7W448"/>
<sequence length="282" mass="30552">MSDLGPVSPGHAADAAWLRRWRLRPDGDPQTTASSTLLPVRTWEGQPAMLKLSQTEEEARGGALLVALDGSGAARVLRHDGNAVLLERATGARNLVALVREGHDDEATRILCAAGRTLHAATAQVQDADPPPPLVDLRTWFRQLFAHADDLGPVHRRGADIARSLLDDPRDEVVLHGDLHHGNVLDFGERGWLMIDPKGLIGERGFDFANLLCNPSHDRALEPGRLERQLAVVVEASGVDRDRMTDWLVAWCALSSTWFSLDDDPAHAASAAAIGEQAAALR</sequence>
<dbReference type="GO" id="GO:0019748">
    <property type="term" value="P:secondary metabolic process"/>
    <property type="evidence" value="ECO:0007669"/>
    <property type="project" value="InterPro"/>
</dbReference>
<dbReference type="GO" id="GO:0016773">
    <property type="term" value="F:phosphotransferase activity, alcohol group as acceptor"/>
    <property type="evidence" value="ECO:0007669"/>
    <property type="project" value="InterPro"/>
</dbReference>
<organism evidence="1">
    <name type="scientific">Agromyces sp. G08B096</name>
    <dbReference type="NCBI Taxonomy" id="3156399"/>
    <lineage>
        <taxon>Bacteria</taxon>
        <taxon>Bacillati</taxon>
        <taxon>Actinomycetota</taxon>
        <taxon>Actinomycetes</taxon>
        <taxon>Micrococcales</taxon>
        <taxon>Microbacteriaceae</taxon>
        <taxon>Agromyces</taxon>
    </lineage>
</organism>
<accession>A0AAU7W448</accession>
<gene>
    <name evidence="1" type="ORF">ABIQ69_12750</name>
</gene>
<proteinExistence type="predicted"/>
<dbReference type="Gene3D" id="3.90.1200.10">
    <property type="match status" value="1"/>
</dbReference>
<dbReference type="RefSeq" id="WP_350347495.1">
    <property type="nucleotide sequence ID" value="NZ_CP158374.1"/>
</dbReference>